<name>A0ABU8GIG0_9ACTN</name>
<feature type="transmembrane region" description="Helical" evidence="8">
    <location>
        <begin position="265"/>
        <end position="284"/>
    </location>
</feature>
<dbReference type="PANTHER" id="PTHR43394:SF1">
    <property type="entry name" value="ATP-BINDING CASSETTE SUB-FAMILY B MEMBER 10, MITOCHONDRIAL"/>
    <property type="match status" value="1"/>
</dbReference>
<dbReference type="RefSeq" id="WP_336540416.1">
    <property type="nucleotide sequence ID" value="NZ_JBBAYL010000007.1"/>
</dbReference>
<evidence type="ECO:0000256" key="3">
    <source>
        <dbReference type="ARBA" id="ARBA00022741"/>
    </source>
</evidence>
<reference evidence="11 12" key="1">
    <citation type="submission" date="2024-03" db="EMBL/GenBank/DDBJ databases">
        <title>First Report of Pectobacterium brasiliscabiei causing potato scab in china.</title>
        <authorList>
            <person name="Handique U."/>
        </authorList>
    </citation>
    <scope>NUCLEOTIDE SEQUENCE [LARGE SCALE GENOMIC DNA]</scope>
    <source>
        <strain evidence="11 12">ZRIMU1503</strain>
    </source>
</reference>
<comment type="subcellular location">
    <subcellularLocation>
        <location evidence="1">Cell membrane</location>
        <topology evidence="1">Multi-pass membrane protein</topology>
    </subcellularLocation>
</comment>
<keyword evidence="3" id="KW-0547">Nucleotide-binding</keyword>
<gene>
    <name evidence="11" type="ORF">WB403_23645</name>
</gene>
<dbReference type="InterPro" id="IPR011527">
    <property type="entry name" value="ABC1_TM_dom"/>
</dbReference>
<accession>A0ABU8GIG0</accession>
<evidence type="ECO:0000259" key="10">
    <source>
        <dbReference type="PROSITE" id="PS50929"/>
    </source>
</evidence>
<dbReference type="EMBL" id="JBBAYM010000015">
    <property type="protein sequence ID" value="MEI5612161.1"/>
    <property type="molecule type" value="Genomic_DNA"/>
</dbReference>
<keyword evidence="4" id="KW-0067">ATP-binding</keyword>
<dbReference type="PROSITE" id="PS50893">
    <property type="entry name" value="ABC_TRANSPORTER_2"/>
    <property type="match status" value="1"/>
</dbReference>
<dbReference type="InterPro" id="IPR036640">
    <property type="entry name" value="ABC1_TM_sf"/>
</dbReference>
<comment type="caution">
    <text evidence="11">The sequence shown here is derived from an EMBL/GenBank/DDBJ whole genome shotgun (WGS) entry which is preliminary data.</text>
</comment>
<protein>
    <submittedName>
        <fullName evidence="11">ABC transporter transmembrane domain-containing protein</fullName>
    </submittedName>
</protein>
<evidence type="ECO:0000256" key="1">
    <source>
        <dbReference type="ARBA" id="ARBA00004651"/>
    </source>
</evidence>
<keyword evidence="6 8" id="KW-0472">Membrane</keyword>
<feature type="domain" description="ABC transporter" evidence="9">
    <location>
        <begin position="464"/>
        <end position="697"/>
    </location>
</feature>
<evidence type="ECO:0000256" key="5">
    <source>
        <dbReference type="ARBA" id="ARBA00022989"/>
    </source>
</evidence>
<dbReference type="PROSITE" id="PS50929">
    <property type="entry name" value="ABC_TM1F"/>
    <property type="match status" value="1"/>
</dbReference>
<feature type="transmembrane region" description="Helical" evidence="8">
    <location>
        <begin position="149"/>
        <end position="167"/>
    </location>
</feature>
<feature type="transmembrane region" description="Helical" evidence="8">
    <location>
        <begin position="187"/>
        <end position="209"/>
    </location>
</feature>
<feature type="domain" description="ABC transmembrane type-1" evidence="10">
    <location>
        <begin position="153"/>
        <end position="433"/>
    </location>
</feature>
<dbReference type="SMART" id="SM00382">
    <property type="entry name" value="AAA"/>
    <property type="match status" value="1"/>
</dbReference>
<sequence length="726" mass="74201">MTGRSDDGADMTGRADGDPRTTGGSGDAPRTAGGSDGGSPTAGGPGDGSRTTGETDGGSPTSGGADSGSLAAGGADGGPRATGRHEDGSPTAGGADDRPRAAGRSDTVDAAPVPAPRGGDRPAPELLPVATPARTRAAVAELLRPQRRLALSAFTVMVGSTAVGLLVQPLLGRIVDLAADRGSADAITVTAALLVAVAVVQGVTAGFGLSQIARLGETTLARLRERFVERALTLPLERVEKAGAGDLTARVTADVSLIADAVRNALPALGHSLLTIFLTLGAMALLDWRFLLAALLAVPVQVATARWYVARAIPLYAEQRVAAGAQQQQMLDTIGGSSTVRSFRLGGEHTERVTERSWSVVALTMRGVRLVLGFYSRLHIAEYIGLAAVLITGYWLVRDGSASIGTATAAALYFHNLFGPVNAALALLDDAQSATAGLARLVGVTDEPVPPVPAHSAGTGGVDVTVQGLSHAYRTGHPVLHDIDLTVGQGERVALVGASGAGKTTLAKVVAGIQPPTTGRVLVGGVPPVELGSAASRTIALITQETHVFAGPLADDLRLARPDASDDELRAALDRVDALTWAEALPDGLATVVGDGGHRLSGERTQALALARLILADPPLVILDEATAEAGSAGARTLEKAVARAIDGRTALIVAHRLSQAATADRVVVMEAGRIVESGTHDELRAARGPYAALWSAWSDARDTGPRPAPETPTRIAPQEPEPKDL</sequence>
<dbReference type="InterPro" id="IPR003593">
    <property type="entry name" value="AAA+_ATPase"/>
</dbReference>
<evidence type="ECO:0000256" key="7">
    <source>
        <dbReference type="SAM" id="MobiDB-lite"/>
    </source>
</evidence>
<dbReference type="Gene3D" id="3.40.50.300">
    <property type="entry name" value="P-loop containing nucleotide triphosphate hydrolases"/>
    <property type="match status" value="1"/>
</dbReference>
<keyword evidence="2 8" id="KW-0812">Transmembrane</keyword>
<proteinExistence type="predicted"/>
<evidence type="ECO:0000256" key="2">
    <source>
        <dbReference type="ARBA" id="ARBA00022692"/>
    </source>
</evidence>
<evidence type="ECO:0000256" key="4">
    <source>
        <dbReference type="ARBA" id="ARBA00022840"/>
    </source>
</evidence>
<dbReference type="Pfam" id="PF00664">
    <property type="entry name" value="ABC_membrane"/>
    <property type="match status" value="1"/>
</dbReference>
<dbReference type="InterPro" id="IPR003439">
    <property type="entry name" value="ABC_transporter-like_ATP-bd"/>
</dbReference>
<evidence type="ECO:0000256" key="6">
    <source>
        <dbReference type="ARBA" id="ARBA00023136"/>
    </source>
</evidence>
<dbReference type="SUPFAM" id="SSF52540">
    <property type="entry name" value="P-loop containing nucleoside triphosphate hydrolases"/>
    <property type="match status" value="1"/>
</dbReference>
<feature type="region of interest" description="Disordered" evidence="7">
    <location>
        <begin position="1"/>
        <end position="130"/>
    </location>
</feature>
<dbReference type="Proteomes" id="UP001365781">
    <property type="component" value="Unassembled WGS sequence"/>
</dbReference>
<evidence type="ECO:0000313" key="11">
    <source>
        <dbReference type="EMBL" id="MEI5612161.1"/>
    </source>
</evidence>
<dbReference type="CDD" id="cd07346">
    <property type="entry name" value="ABC_6TM_exporters"/>
    <property type="match status" value="1"/>
</dbReference>
<dbReference type="InterPro" id="IPR027417">
    <property type="entry name" value="P-loop_NTPase"/>
</dbReference>
<dbReference type="InterPro" id="IPR039421">
    <property type="entry name" value="Type_1_exporter"/>
</dbReference>
<feature type="transmembrane region" description="Helical" evidence="8">
    <location>
        <begin position="290"/>
        <end position="309"/>
    </location>
</feature>
<dbReference type="Pfam" id="PF00005">
    <property type="entry name" value="ABC_tran"/>
    <property type="match status" value="1"/>
</dbReference>
<keyword evidence="5 8" id="KW-1133">Transmembrane helix</keyword>
<dbReference type="SUPFAM" id="SSF90123">
    <property type="entry name" value="ABC transporter transmembrane region"/>
    <property type="match status" value="1"/>
</dbReference>
<evidence type="ECO:0000256" key="8">
    <source>
        <dbReference type="SAM" id="Phobius"/>
    </source>
</evidence>
<evidence type="ECO:0000313" key="12">
    <source>
        <dbReference type="Proteomes" id="UP001365781"/>
    </source>
</evidence>
<feature type="region of interest" description="Disordered" evidence="7">
    <location>
        <begin position="699"/>
        <end position="726"/>
    </location>
</feature>
<feature type="compositionally biased region" description="Low complexity" evidence="7">
    <location>
        <begin position="62"/>
        <end position="73"/>
    </location>
</feature>
<evidence type="ECO:0000259" key="9">
    <source>
        <dbReference type="PROSITE" id="PS50893"/>
    </source>
</evidence>
<feature type="transmembrane region" description="Helical" evidence="8">
    <location>
        <begin position="374"/>
        <end position="397"/>
    </location>
</feature>
<feature type="compositionally biased region" description="Gly residues" evidence="7">
    <location>
        <begin position="34"/>
        <end position="47"/>
    </location>
</feature>
<feature type="compositionally biased region" description="Basic and acidic residues" evidence="7">
    <location>
        <begin position="1"/>
        <end position="19"/>
    </location>
</feature>
<keyword evidence="12" id="KW-1185">Reference proteome</keyword>
<dbReference type="PANTHER" id="PTHR43394">
    <property type="entry name" value="ATP-DEPENDENT PERMEASE MDL1, MITOCHONDRIAL"/>
    <property type="match status" value="1"/>
</dbReference>
<dbReference type="Gene3D" id="1.20.1560.10">
    <property type="entry name" value="ABC transporter type 1, transmembrane domain"/>
    <property type="match status" value="1"/>
</dbReference>
<organism evidence="11 12">
    <name type="scientific">Streptomyces brasiliscabiei</name>
    <dbReference type="NCBI Taxonomy" id="2736302"/>
    <lineage>
        <taxon>Bacteria</taxon>
        <taxon>Bacillati</taxon>
        <taxon>Actinomycetota</taxon>
        <taxon>Actinomycetes</taxon>
        <taxon>Kitasatosporales</taxon>
        <taxon>Streptomycetaceae</taxon>
        <taxon>Streptomyces</taxon>
    </lineage>
</organism>